<evidence type="ECO:0000313" key="1">
    <source>
        <dbReference type="EMBL" id="QDT09915.1"/>
    </source>
</evidence>
<gene>
    <name evidence="1" type="ORF">K239x_18680</name>
</gene>
<keyword evidence="2" id="KW-1185">Reference proteome</keyword>
<dbReference type="AlphaFoldDB" id="A0A517NS33"/>
<proteinExistence type="predicted"/>
<reference evidence="1 2" key="1">
    <citation type="submission" date="2019-02" db="EMBL/GenBank/DDBJ databases">
        <title>Deep-cultivation of Planctomycetes and their phenomic and genomic characterization uncovers novel biology.</title>
        <authorList>
            <person name="Wiegand S."/>
            <person name="Jogler M."/>
            <person name="Boedeker C."/>
            <person name="Pinto D."/>
            <person name="Vollmers J."/>
            <person name="Rivas-Marin E."/>
            <person name="Kohn T."/>
            <person name="Peeters S.H."/>
            <person name="Heuer A."/>
            <person name="Rast P."/>
            <person name="Oberbeckmann S."/>
            <person name="Bunk B."/>
            <person name="Jeske O."/>
            <person name="Meyerdierks A."/>
            <person name="Storesund J.E."/>
            <person name="Kallscheuer N."/>
            <person name="Luecker S."/>
            <person name="Lage O.M."/>
            <person name="Pohl T."/>
            <person name="Merkel B.J."/>
            <person name="Hornburger P."/>
            <person name="Mueller R.-W."/>
            <person name="Bruemmer F."/>
            <person name="Labrenz M."/>
            <person name="Spormann A.M."/>
            <person name="Op den Camp H."/>
            <person name="Overmann J."/>
            <person name="Amann R."/>
            <person name="Jetten M.S.M."/>
            <person name="Mascher T."/>
            <person name="Medema M.H."/>
            <person name="Devos D.P."/>
            <person name="Kaster A.-K."/>
            <person name="Ovreas L."/>
            <person name="Rohde M."/>
            <person name="Galperin M.Y."/>
            <person name="Jogler C."/>
        </authorList>
    </citation>
    <scope>NUCLEOTIDE SEQUENCE [LARGE SCALE GENOMIC DNA]</scope>
    <source>
        <strain evidence="1 2">K23_9</strain>
    </source>
</reference>
<organism evidence="1 2">
    <name type="scientific">Stieleria marina</name>
    <dbReference type="NCBI Taxonomy" id="1930275"/>
    <lineage>
        <taxon>Bacteria</taxon>
        <taxon>Pseudomonadati</taxon>
        <taxon>Planctomycetota</taxon>
        <taxon>Planctomycetia</taxon>
        <taxon>Pirellulales</taxon>
        <taxon>Pirellulaceae</taxon>
        <taxon>Stieleria</taxon>
    </lineage>
</organism>
<sequence length="76" mass="8487">MLTEQVVGLPRLRQDDAGDLRRELHQAIASRLTTMALAVHVNNDLYRCVAGAPFPATFNARSRYCMTMGVMFNESS</sequence>
<evidence type="ECO:0000313" key="2">
    <source>
        <dbReference type="Proteomes" id="UP000319817"/>
    </source>
</evidence>
<accession>A0A517NS33</accession>
<dbReference type="Proteomes" id="UP000319817">
    <property type="component" value="Chromosome"/>
</dbReference>
<dbReference type="EMBL" id="CP036526">
    <property type="protein sequence ID" value="QDT09915.1"/>
    <property type="molecule type" value="Genomic_DNA"/>
</dbReference>
<protein>
    <submittedName>
        <fullName evidence="1">Uncharacterized protein</fullName>
    </submittedName>
</protein>
<name>A0A517NS33_9BACT</name>